<dbReference type="EMBL" id="DUZY01000005">
    <property type="protein sequence ID" value="DAD39702.1"/>
    <property type="molecule type" value="Genomic_DNA"/>
</dbReference>
<dbReference type="InterPro" id="IPR002048">
    <property type="entry name" value="EF_hand_dom"/>
</dbReference>
<comment type="caution">
    <text evidence="2">The sequence shown here is derived from an EMBL/GenBank/DDBJ whole genome shotgun (WGS) entry which is preliminary data.</text>
</comment>
<evidence type="ECO:0000313" key="3">
    <source>
        <dbReference type="Proteomes" id="UP000607653"/>
    </source>
</evidence>
<feature type="domain" description="EF-hand" evidence="1">
    <location>
        <begin position="50"/>
        <end position="85"/>
    </location>
</feature>
<dbReference type="Gene3D" id="1.10.238.10">
    <property type="entry name" value="EF-hand"/>
    <property type="match status" value="1"/>
</dbReference>
<proteinExistence type="predicted"/>
<dbReference type="PROSITE" id="PS50222">
    <property type="entry name" value="EF_HAND_2"/>
    <property type="match status" value="1"/>
</dbReference>
<evidence type="ECO:0000313" key="2">
    <source>
        <dbReference type="EMBL" id="DAD39702.1"/>
    </source>
</evidence>
<name>A0A822Z3T3_NELNU</name>
<dbReference type="AlphaFoldDB" id="A0A822Z3T3"/>
<accession>A0A822Z3T3</accession>
<sequence length="117" mass="13427">MKAYRTTALELYSYSNEAKVLVEEAFKALASYNKSKVSCKEFEDLFSKFGGRAEIEQTLTKLNKDGNGYLDLQDFIALVYKFYQGFSCDHCLKKIKGGMLYSCVACIERRDDVAWKQ</sequence>
<evidence type="ECO:0000259" key="1">
    <source>
        <dbReference type="PROSITE" id="PS50222"/>
    </source>
</evidence>
<gene>
    <name evidence="2" type="ORF">HUJ06_014025</name>
</gene>
<dbReference type="Proteomes" id="UP000607653">
    <property type="component" value="Unassembled WGS sequence"/>
</dbReference>
<dbReference type="GO" id="GO:0005509">
    <property type="term" value="F:calcium ion binding"/>
    <property type="evidence" value="ECO:0007669"/>
    <property type="project" value="InterPro"/>
</dbReference>
<reference evidence="2 3" key="1">
    <citation type="journal article" date="2020" name="Mol. Biol. Evol.">
        <title>Distinct Expression and Methylation Patterns for Genes with Different Fates following a Single Whole-Genome Duplication in Flowering Plants.</title>
        <authorList>
            <person name="Shi T."/>
            <person name="Rahmani R.S."/>
            <person name="Gugger P.F."/>
            <person name="Wang M."/>
            <person name="Li H."/>
            <person name="Zhang Y."/>
            <person name="Li Z."/>
            <person name="Wang Q."/>
            <person name="Van de Peer Y."/>
            <person name="Marchal K."/>
            <person name="Chen J."/>
        </authorList>
    </citation>
    <scope>NUCLEOTIDE SEQUENCE [LARGE SCALE GENOMIC DNA]</scope>
    <source>
        <tissue evidence="2">Leaf</tissue>
    </source>
</reference>
<dbReference type="SUPFAM" id="SSF47473">
    <property type="entry name" value="EF-hand"/>
    <property type="match status" value="1"/>
</dbReference>
<organism evidence="2 3">
    <name type="scientific">Nelumbo nucifera</name>
    <name type="common">Sacred lotus</name>
    <dbReference type="NCBI Taxonomy" id="4432"/>
    <lineage>
        <taxon>Eukaryota</taxon>
        <taxon>Viridiplantae</taxon>
        <taxon>Streptophyta</taxon>
        <taxon>Embryophyta</taxon>
        <taxon>Tracheophyta</taxon>
        <taxon>Spermatophyta</taxon>
        <taxon>Magnoliopsida</taxon>
        <taxon>Proteales</taxon>
        <taxon>Nelumbonaceae</taxon>
        <taxon>Nelumbo</taxon>
    </lineage>
</organism>
<keyword evidence="3" id="KW-1185">Reference proteome</keyword>
<dbReference type="InterPro" id="IPR011992">
    <property type="entry name" value="EF-hand-dom_pair"/>
</dbReference>
<protein>
    <recommendedName>
        <fullName evidence="1">EF-hand domain-containing protein</fullName>
    </recommendedName>
</protein>